<gene>
    <name evidence="4" type="ORF">HEQ75_08215</name>
</gene>
<dbReference type="PANTHER" id="PTHR33495:SF2">
    <property type="entry name" value="ANTI-SIGMA FACTOR ANTAGONIST TM_1081-RELATED"/>
    <property type="match status" value="1"/>
</dbReference>
<dbReference type="PROSITE" id="PS50801">
    <property type="entry name" value="STAS"/>
    <property type="match status" value="1"/>
</dbReference>
<organism evidence="4 5">
    <name type="scientific">Falsiroseomonas selenitidurans</name>
    <dbReference type="NCBI Taxonomy" id="2716335"/>
    <lineage>
        <taxon>Bacteria</taxon>
        <taxon>Pseudomonadati</taxon>
        <taxon>Pseudomonadota</taxon>
        <taxon>Alphaproteobacteria</taxon>
        <taxon>Acetobacterales</taxon>
        <taxon>Roseomonadaceae</taxon>
        <taxon>Falsiroseomonas</taxon>
    </lineage>
</organism>
<keyword evidence="5" id="KW-1185">Reference proteome</keyword>
<dbReference type="EMBL" id="JAAVNE010000009">
    <property type="protein sequence ID" value="NKC30845.1"/>
    <property type="molecule type" value="Genomic_DNA"/>
</dbReference>
<name>A0ABX1E122_9PROT</name>
<dbReference type="SUPFAM" id="SSF52091">
    <property type="entry name" value="SpoIIaa-like"/>
    <property type="match status" value="1"/>
</dbReference>
<evidence type="ECO:0000313" key="4">
    <source>
        <dbReference type="EMBL" id="NKC30845.1"/>
    </source>
</evidence>
<dbReference type="PANTHER" id="PTHR33495">
    <property type="entry name" value="ANTI-SIGMA FACTOR ANTAGONIST TM_1081-RELATED-RELATED"/>
    <property type="match status" value="1"/>
</dbReference>
<reference evidence="4 5" key="1">
    <citation type="submission" date="2020-03" db="EMBL/GenBank/DDBJ databases">
        <title>Roseomonas selenitidurans sp. nov. isolated from urban soil.</title>
        <authorList>
            <person name="Liu H."/>
        </authorList>
    </citation>
    <scope>NUCLEOTIDE SEQUENCE [LARGE SCALE GENOMIC DNA]</scope>
    <source>
        <strain evidence="4 5">BU-1</strain>
    </source>
</reference>
<dbReference type="RefSeq" id="WP_168029120.1">
    <property type="nucleotide sequence ID" value="NZ_JAAVNE010000009.1"/>
</dbReference>
<protein>
    <recommendedName>
        <fullName evidence="2">Anti-sigma factor antagonist</fullName>
    </recommendedName>
</protein>
<sequence>MQFEVVEISPAANKLVLVGRLDATTVGQVETRFTAAVAASGRSAVIDLTGLEFLSSLGIRLLLSSSRVVTRRGGTVVMFGAQPMVAEVLEAMALDDVLPLVPTEAEAMARLA</sequence>
<dbReference type="Pfam" id="PF01740">
    <property type="entry name" value="STAS"/>
    <property type="match status" value="1"/>
</dbReference>
<comment type="similarity">
    <text evidence="1 2">Belongs to the anti-sigma-factor antagonist family.</text>
</comment>
<evidence type="ECO:0000313" key="5">
    <source>
        <dbReference type="Proteomes" id="UP000787635"/>
    </source>
</evidence>
<dbReference type="Proteomes" id="UP000787635">
    <property type="component" value="Unassembled WGS sequence"/>
</dbReference>
<dbReference type="InterPro" id="IPR036513">
    <property type="entry name" value="STAS_dom_sf"/>
</dbReference>
<evidence type="ECO:0000256" key="2">
    <source>
        <dbReference type="RuleBase" id="RU003749"/>
    </source>
</evidence>
<proteinExistence type="inferred from homology"/>
<evidence type="ECO:0000256" key="1">
    <source>
        <dbReference type="ARBA" id="ARBA00009013"/>
    </source>
</evidence>
<dbReference type="Gene3D" id="3.30.750.24">
    <property type="entry name" value="STAS domain"/>
    <property type="match status" value="1"/>
</dbReference>
<feature type="domain" description="STAS" evidence="3">
    <location>
        <begin position="15"/>
        <end position="111"/>
    </location>
</feature>
<comment type="caution">
    <text evidence="4">The sequence shown here is derived from an EMBL/GenBank/DDBJ whole genome shotgun (WGS) entry which is preliminary data.</text>
</comment>
<evidence type="ECO:0000259" key="3">
    <source>
        <dbReference type="PROSITE" id="PS50801"/>
    </source>
</evidence>
<dbReference type="CDD" id="cd07043">
    <property type="entry name" value="STAS_anti-anti-sigma_factors"/>
    <property type="match status" value="1"/>
</dbReference>
<dbReference type="InterPro" id="IPR002645">
    <property type="entry name" value="STAS_dom"/>
</dbReference>
<dbReference type="NCBIfam" id="TIGR00377">
    <property type="entry name" value="ant_ant_sig"/>
    <property type="match status" value="1"/>
</dbReference>
<accession>A0ABX1E122</accession>
<dbReference type="InterPro" id="IPR003658">
    <property type="entry name" value="Anti-sigma_ant"/>
</dbReference>